<evidence type="ECO:0008006" key="8">
    <source>
        <dbReference type="Google" id="ProtNLM"/>
    </source>
</evidence>
<dbReference type="AlphaFoldDB" id="A0A6G1M7G7"/>
<dbReference type="OrthoDB" id="5378005at2759"/>
<dbReference type="Proteomes" id="UP000479691">
    <property type="component" value="Unassembled WGS sequence"/>
</dbReference>
<evidence type="ECO:0000313" key="3">
    <source>
        <dbReference type="EMBL" id="KAF3224516.1"/>
    </source>
</evidence>
<accession>A0A6G1M7G7</accession>
<evidence type="ECO:0000313" key="2">
    <source>
        <dbReference type="EMBL" id="KAF3219469.1"/>
    </source>
</evidence>
<reference evidence="5 6" key="1">
    <citation type="submission" date="2019-06" db="EMBL/GenBank/DDBJ databases">
        <authorList>
            <person name="Palmer J.M."/>
        </authorList>
    </citation>
    <scope>NUCLEOTIDE SEQUENCE [LARGE SCALE GENOMIC DNA]</scope>
    <source>
        <strain evidence="4 5">TWF106</strain>
        <strain evidence="3 7">TWF191</strain>
        <strain evidence="2">TWF679</strain>
        <strain evidence="1 6">TWF788</strain>
    </source>
</reference>
<gene>
    <name evidence="4" type="ORF">TWF106_002192</name>
    <name evidence="3" type="ORF">TWF191_005984</name>
    <name evidence="2" type="ORF">TWF679_010937</name>
    <name evidence="1" type="ORF">TWF788_001406</name>
</gene>
<dbReference type="EMBL" id="WIWS01000014">
    <property type="protein sequence ID" value="KAF3225676.1"/>
    <property type="molecule type" value="Genomic_DNA"/>
</dbReference>
<dbReference type="EMBL" id="JAABOE010000012">
    <property type="protein sequence ID" value="KAF3187942.1"/>
    <property type="molecule type" value="Genomic_DNA"/>
</dbReference>
<dbReference type="EMBL" id="WIWT01000009">
    <property type="protein sequence ID" value="KAF3219469.1"/>
    <property type="molecule type" value="Genomic_DNA"/>
</dbReference>
<comment type="caution">
    <text evidence="1">The sequence shown here is derived from an EMBL/GenBank/DDBJ whole genome shotgun (WGS) entry which is preliminary data.</text>
</comment>
<dbReference type="EMBL" id="WIPF01000032">
    <property type="protein sequence ID" value="KAF3224516.1"/>
    <property type="molecule type" value="Genomic_DNA"/>
</dbReference>
<name>A0A6G1M7G7_ORBOL</name>
<evidence type="ECO:0000313" key="6">
    <source>
        <dbReference type="Proteomes" id="UP000479691"/>
    </source>
</evidence>
<evidence type="ECO:0000313" key="4">
    <source>
        <dbReference type="EMBL" id="KAF3225676.1"/>
    </source>
</evidence>
<dbReference type="Proteomes" id="UP000483672">
    <property type="component" value="Unassembled WGS sequence"/>
</dbReference>
<dbReference type="Proteomes" id="UP000472727">
    <property type="component" value="Unassembled WGS sequence"/>
</dbReference>
<dbReference type="Proteomes" id="UP000614610">
    <property type="component" value="Unassembled WGS sequence"/>
</dbReference>
<evidence type="ECO:0000313" key="1">
    <source>
        <dbReference type="EMBL" id="KAF3187942.1"/>
    </source>
</evidence>
<sequence length="284" mass="32686">MSLLSLPAELHLQILSHLDTINDQDAASQSFPLWHKILATTDSFVRQRYATNPSKRHRIVVHQYLNTGIPLVVIVDSVESGVIIDWRYIQEKIPGKLEWRNISSSRFLDDPLFAQWDFEKDRAKCFPRSSVDKAENPSVVPTKRDTKAVSTPDCNPTEIYLSPVKTDIQETYGYDLEFTAELHFSEDVYRIFGRPGQYWWERLALGSQTKVKEVITEVVKDVLPALKDWVKGGEEFDISFWGKWARVGSWRLVVSVNKTLPISSSRQVGVSFHDTIFLPEYRRG</sequence>
<organism evidence="1 6">
    <name type="scientific">Orbilia oligospora</name>
    <name type="common">Nematode-trapping fungus</name>
    <name type="synonym">Arthrobotrys oligospora</name>
    <dbReference type="NCBI Taxonomy" id="2813651"/>
    <lineage>
        <taxon>Eukaryota</taxon>
        <taxon>Fungi</taxon>
        <taxon>Dikarya</taxon>
        <taxon>Ascomycota</taxon>
        <taxon>Pezizomycotina</taxon>
        <taxon>Orbiliomycetes</taxon>
        <taxon>Orbiliales</taxon>
        <taxon>Orbiliaceae</taxon>
        <taxon>Orbilia</taxon>
    </lineage>
</organism>
<protein>
    <recommendedName>
        <fullName evidence="8">F-box domain-containing protein</fullName>
    </recommendedName>
</protein>
<evidence type="ECO:0000313" key="5">
    <source>
        <dbReference type="Proteomes" id="UP000472727"/>
    </source>
</evidence>
<evidence type="ECO:0000313" key="7">
    <source>
        <dbReference type="Proteomes" id="UP000483672"/>
    </source>
</evidence>
<proteinExistence type="predicted"/>